<proteinExistence type="predicted"/>
<dbReference type="SUPFAM" id="SSF53335">
    <property type="entry name" value="S-adenosyl-L-methionine-dependent methyltransferases"/>
    <property type="match status" value="2"/>
</dbReference>
<dbReference type="Pfam" id="PF13489">
    <property type="entry name" value="Methyltransf_23"/>
    <property type="match status" value="1"/>
</dbReference>
<protein>
    <recommendedName>
        <fullName evidence="4">Methyltransferase family protein</fullName>
    </recommendedName>
</protein>
<evidence type="ECO:0008006" key="4">
    <source>
        <dbReference type="Google" id="ProtNLM"/>
    </source>
</evidence>
<name>A0ABX9DGF0_9RHOB</name>
<keyword evidence="1" id="KW-0808">Transferase</keyword>
<evidence type="ECO:0000313" key="3">
    <source>
        <dbReference type="Proteomes" id="UP000248659"/>
    </source>
</evidence>
<comment type="caution">
    <text evidence="2">The sequence shown here is derived from an EMBL/GenBank/DDBJ whole genome shotgun (WGS) entry which is preliminary data.</text>
</comment>
<dbReference type="InterPro" id="IPR029063">
    <property type="entry name" value="SAM-dependent_MTases_sf"/>
</dbReference>
<accession>A0ABX9DGF0</accession>
<evidence type="ECO:0000256" key="1">
    <source>
        <dbReference type="ARBA" id="ARBA00022679"/>
    </source>
</evidence>
<organism evidence="2 3">
    <name type="scientific">Rhodovulum viride</name>
    <dbReference type="NCBI Taxonomy" id="1231134"/>
    <lineage>
        <taxon>Bacteria</taxon>
        <taxon>Pseudomonadati</taxon>
        <taxon>Pseudomonadota</taxon>
        <taxon>Alphaproteobacteria</taxon>
        <taxon>Rhodobacterales</taxon>
        <taxon>Paracoccaceae</taxon>
        <taxon>Rhodovulum</taxon>
    </lineage>
</organism>
<sequence length="391" mass="42877">MTSTAITTCFACGSQELEPIFAARGIGFTLAQRPNDLATTSAVLCRACSHVQTPPLEDIASYYDTGYNFQLNDAEEDDIYAVEPDGTRVFRAEHQARSVAAKCDLHDGLRVLDYGCGKARTLELLSRAHPGITPFAFDVSDIYGALWSRFLPADRQAPYAVPESWVGTMDLVLSFFALEHTADPQGFVRELARLLRPGGRVHVVIPSMYRNISDLVVIDHVQHFSRLSLERLFADAGYSDIRIDAETHRAAFIVNAVHDPAALPARPAPSAADLAETMDKARAIARQWQDIATRIEAFEAGHPDTRCVIYGSGVYGMFIASTLKDRGRVLAFLDANPFRQGRELMGIPILAPDRVPEAAGAVYVGLNPQDARGIIAGVAALHDRPRSFFYL</sequence>
<dbReference type="RefSeq" id="WP_112316369.1">
    <property type="nucleotide sequence ID" value="NZ_MUAV01000015.1"/>
</dbReference>
<reference evidence="2 3" key="1">
    <citation type="submission" date="2017-01" db="EMBL/GenBank/DDBJ databases">
        <title>Genome sequence of Rhodovulum viride JA756.</title>
        <authorList>
            <person name="Lakshmi K.V."/>
            <person name="Tushar L.D."/>
            <person name="Sasikala C."/>
            <person name="Venkataramana C."/>
        </authorList>
    </citation>
    <scope>NUCLEOTIDE SEQUENCE [LARGE SCALE GENOMIC DNA]</scope>
    <source>
        <strain evidence="2 3">JA756</strain>
    </source>
</reference>
<dbReference type="EMBL" id="MUAV01000015">
    <property type="protein sequence ID" value="RAP40799.1"/>
    <property type="molecule type" value="Genomic_DNA"/>
</dbReference>
<dbReference type="PANTHER" id="PTHR43861:SF3">
    <property type="entry name" value="PUTATIVE (AFU_ORTHOLOGUE AFUA_2G14390)-RELATED"/>
    <property type="match status" value="1"/>
</dbReference>
<dbReference type="PANTHER" id="PTHR43861">
    <property type="entry name" value="TRANS-ACONITATE 2-METHYLTRANSFERASE-RELATED"/>
    <property type="match status" value="1"/>
</dbReference>
<dbReference type="Gene3D" id="3.40.50.150">
    <property type="entry name" value="Vaccinia Virus protein VP39"/>
    <property type="match status" value="1"/>
</dbReference>
<gene>
    <name evidence="2" type="ORF">BYZ73_13620</name>
</gene>
<dbReference type="Proteomes" id="UP000248659">
    <property type="component" value="Unassembled WGS sequence"/>
</dbReference>
<dbReference type="CDD" id="cd02440">
    <property type="entry name" value="AdoMet_MTases"/>
    <property type="match status" value="1"/>
</dbReference>
<evidence type="ECO:0000313" key="2">
    <source>
        <dbReference type="EMBL" id="RAP40799.1"/>
    </source>
</evidence>
<keyword evidence="3" id="KW-1185">Reference proteome</keyword>